<dbReference type="SUPFAM" id="SSF158472">
    <property type="entry name" value="HAMP domain-like"/>
    <property type="match status" value="1"/>
</dbReference>
<feature type="transmembrane region" description="Helical" evidence="3">
    <location>
        <begin position="221"/>
        <end position="245"/>
    </location>
</feature>
<dbReference type="GO" id="GO:0043709">
    <property type="term" value="P:cell adhesion involved in single-species biofilm formation"/>
    <property type="evidence" value="ECO:0007669"/>
    <property type="project" value="TreeGrafter"/>
</dbReference>
<evidence type="ECO:0000256" key="2">
    <source>
        <dbReference type="ARBA" id="ARBA00034247"/>
    </source>
</evidence>
<proteinExistence type="predicted"/>
<dbReference type="Pfam" id="PF00990">
    <property type="entry name" value="GGDEF"/>
    <property type="match status" value="1"/>
</dbReference>
<dbReference type="EMBL" id="FOAS01000001">
    <property type="protein sequence ID" value="SEK27860.1"/>
    <property type="molecule type" value="Genomic_DNA"/>
</dbReference>
<dbReference type="NCBIfam" id="TIGR00254">
    <property type="entry name" value="GGDEF"/>
    <property type="match status" value="1"/>
</dbReference>
<dbReference type="STRING" id="1429083.GCA_001885685_02272"/>
<dbReference type="GO" id="GO:0005886">
    <property type="term" value="C:plasma membrane"/>
    <property type="evidence" value="ECO:0007669"/>
    <property type="project" value="TreeGrafter"/>
</dbReference>
<dbReference type="InterPro" id="IPR029787">
    <property type="entry name" value="Nucleotide_cyclase"/>
</dbReference>
<accession>A0A1H7FUK5</accession>
<dbReference type="GO" id="GO:1902201">
    <property type="term" value="P:negative regulation of bacterial-type flagellum-dependent cell motility"/>
    <property type="evidence" value="ECO:0007669"/>
    <property type="project" value="TreeGrafter"/>
</dbReference>
<dbReference type="PANTHER" id="PTHR45138">
    <property type="entry name" value="REGULATORY COMPONENTS OF SENSORY TRANSDUCTION SYSTEM"/>
    <property type="match status" value="1"/>
</dbReference>
<evidence type="ECO:0000313" key="5">
    <source>
        <dbReference type="EMBL" id="SEK27860.1"/>
    </source>
</evidence>
<gene>
    <name evidence="5" type="ORF">SAMN05216214_101290</name>
</gene>
<dbReference type="GO" id="GO:0052621">
    <property type="term" value="F:diguanylate cyclase activity"/>
    <property type="evidence" value="ECO:0007669"/>
    <property type="project" value="UniProtKB-EC"/>
</dbReference>
<dbReference type="InterPro" id="IPR043128">
    <property type="entry name" value="Rev_trsase/Diguanyl_cyclase"/>
</dbReference>
<dbReference type="CDD" id="cd06225">
    <property type="entry name" value="HAMP"/>
    <property type="match status" value="1"/>
</dbReference>
<dbReference type="GO" id="GO:0007165">
    <property type="term" value="P:signal transduction"/>
    <property type="evidence" value="ECO:0007669"/>
    <property type="project" value="InterPro"/>
</dbReference>
<dbReference type="Gene3D" id="6.10.340.10">
    <property type="match status" value="1"/>
</dbReference>
<dbReference type="PROSITE" id="PS50885">
    <property type="entry name" value="HAMP"/>
    <property type="match status" value="1"/>
</dbReference>
<dbReference type="SMART" id="SM00267">
    <property type="entry name" value="GGDEF"/>
    <property type="match status" value="1"/>
</dbReference>
<name>A0A1H7FUK5_9GAMM</name>
<dbReference type="Proteomes" id="UP000185766">
    <property type="component" value="Unassembled WGS sequence"/>
</dbReference>
<dbReference type="InterPro" id="IPR000160">
    <property type="entry name" value="GGDEF_dom"/>
</dbReference>
<keyword evidence="6" id="KW-1185">Reference proteome</keyword>
<organism evidence="5 6">
    <name type="scientific">Atopomonas hussainii</name>
    <dbReference type="NCBI Taxonomy" id="1429083"/>
    <lineage>
        <taxon>Bacteria</taxon>
        <taxon>Pseudomonadati</taxon>
        <taxon>Pseudomonadota</taxon>
        <taxon>Gammaproteobacteria</taxon>
        <taxon>Pseudomonadales</taxon>
        <taxon>Pseudomonadaceae</taxon>
        <taxon>Atopomonas</taxon>
    </lineage>
</organism>
<dbReference type="PANTHER" id="PTHR45138:SF9">
    <property type="entry name" value="DIGUANYLATE CYCLASE DGCM-RELATED"/>
    <property type="match status" value="1"/>
</dbReference>
<keyword evidence="3" id="KW-0472">Membrane</keyword>
<dbReference type="InterPro" id="IPR003660">
    <property type="entry name" value="HAMP_dom"/>
</dbReference>
<feature type="domain" description="HAMP" evidence="4">
    <location>
        <begin position="247"/>
        <end position="299"/>
    </location>
</feature>
<reference evidence="5 6" key="1">
    <citation type="submission" date="2016-10" db="EMBL/GenBank/DDBJ databases">
        <authorList>
            <person name="de Groot N.N."/>
        </authorList>
    </citation>
    <scope>NUCLEOTIDE SEQUENCE [LARGE SCALE GENOMIC DNA]</scope>
    <source>
        <strain evidence="5 6">JCM 19513</strain>
    </source>
</reference>
<keyword evidence="3" id="KW-0812">Transmembrane</keyword>
<dbReference type="CDD" id="cd01949">
    <property type="entry name" value="GGDEF"/>
    <property type="match status" value="1"/>
</dbReference>
<evidence type="ECO:0000256" key="3">
    <source>
        <dbReference type="SAM" id="Phobius"/>
    </source>
</evidence>
<sequence length="449" mass="50936">MSIQRLLISLSALASVLLALALIGVFGLLDAYDKLDQQRRDYQRAHALTHQLQESSDDLTRYARTAVITLKPVYHRLFNDLLALRSGTTPSLNWQQDLQQDWLSSTHWDGPHSSIADFEQQLHELPFTEQERTLLALAERRSIALTEREQLAIHAAHGRFLDSYGKFTREGPAEPRMATKLLYDKTYLDAKRGIMQPIEQAFALLEARQVKALQRAEDQRLLFSVWLIVVLLAGVATATAFHLLISRRIVRPLLGMVARTEQFTLGQGNNRLTVRYDDEFGALAKAFNTLMQRVENNLSLLEVSANTDPLTGLDNRRQFEHDLLSECLRMQRSQQPISLIMVDVDNFKAYNDRYGHPAGDVCLQQLAQAHNLLQRVRDLALPHRDNVVPIVTISLGVCSLSTWQVDMPHVLLQRADELLYQAKHAGRNQICTSDQCHPANMTLMPKAPN</sequence>
<evidence type="ECO:0000313" key="6">
    <source>
        <dbReference type="Proteomes" id="UP000185766"/>
    </source>
</evidence>
<dbReference type="Pfam" id="PF00672">
    <property type="entry name" value="HAMP"/>
    <property type="match status" value="1"/>
</dbReference>
<dbReference type="SUPFAM" id="SSF55073">
    <property type="entry name" value="Nucleotide cyclase"/>
    <property type="match status" value="1"/>
</dbReference>
<dbReference type="SMART" id="SM00304">
    <property type="entry name" value="HAMP"/>
    <property type="match status" value="1"/>
</dbReference>
<keyword evidence="3" id="KW-1133">Transmembrane helix</keyword>
<dbReference type="InterPro" id="IPR050469">
    <property type="entry name" value="Diguanylate_Cyclase"/>
</dbReference>
<dbReference type="EC" id="2.7.7.65" evidence="1"/>
<dbReference type="Gene3D" id="3.30.70.270">
    <property type="match status" value="2"/>
</dbReference>
<dbReference type="AlphaFoldDB" id="A0A1H7FUK5"/>
<comment type="catalytic activity">
    <reaction evidence="2">
        <text>2 GTP = 3',3'-c-di-GMP + 2 diphosphate</text>
        <dbReference type="Rhea" id="RHEA:24898"/>
        <dbReference type="ChEBI" id="CHEBI:33019"/>
        <dbReference type="ChEBI" id="CHEBI:37565"/>
        <dbReference type="ChEBI" id="CHEBI:58805"/>
        <dbReference type="EC" id="2.7.7.65"/>
    </reaction>
</comment>
<dbReference type="RefSeq" id="WP_074864337.1">
    <property type="nucleotide sequence ID" value="NZ_FOAS01000001.1"/>
</dbReference>
<protein>
    <recommendedName>
        <fullName evidence="1">diguanylate cyclase</fullName>
        <ecNumber evidence="1">2.7.7.65</ecNumber>
    </recommendedName>
</protein>
<evidence type="ECO:0000259" key="4">
    <source>
        <dbReference type="PROSITE" id="PS50885"/>
    </source>
</evidence>
<evidence type="ECO:0000256" key="1">
    <source>
        <dbReference type="ARBA" id="ARBA00012528"/>
    </source>
</evidence>